<sequence length="214" mass="23505">MLIAIDGIYSAGKSTLIGELVGRLQKVLDRPVAISDWNSSGLVGELIPKWKREGELGPHSLLFAEALDLAHRWESSIRPNLDSGAVIVADRYVLSGMARSVIRGVAPSLAQRAFDFVPRETLTVLVECAAELTLRRRLALGKVIGGYHSGRDYRRSESTEADFIGYQAEMRELYRSMAAARGGFLTVNTEERSPEECVDDIVSAISSEMPLHTT</sequence>
<proteinExistence type="inferred from homology"/>
<dbReference type="RefSeq" id="WP_379535404.1">
    <property type="nucleotide sequence ID" value="NZ_JBHSBI010000047.1"/>
</dbReference>
<dbReference type="SUPFAM" id="SSF52540">
    <property type="entry name" value="P-loop containing nucleoside triphosphate hydrolases"/>
    <property type="match status" value="1"/>
</dbReference>
<dbReference type="Gene3D" id="3.40.50.300">
    <property type="entry name" value="P-loop containing nucleotide triphosphate hydrolases"/>
    <property type="match status" value="1"/>
</dbReference>
<keyword evidence="4" id="KW-0067">ATP-binding</keyword>
<evidence type="ECO:0000256" key="4">
    <source>
        <dbReference type="ARBA" id="ARBA00022840"/>
    </source>
</evidence>
<evidence type="ECO:0000313" key="6">
    <source>
        <dbReference type="EMBL" id="MFC4015591.1"/>
    </source>
</evidence>
<gene>
    <name evidence="6" type="ORF">ACFOY2_50860</name>
</gene>
<name>A0ABV8GPH8_9ACTN</name>
<accession>A0ABV8GPH8</accession>
<comment type="caution">
    <text evidence="6">The sequence shown here is derived from an EMBL/GenBank/DDBJ whole genome shotgun (WGS) entry which is preliminary data.</text>
</comment>
<dbReference type="Proteomes" id="UP001595851">
    <property type="component" value="Unassembled WGS sequence"/>
</dbReference>
<evidence type="ECO:0000313" key="7">
    <source>
        <dbReference type="Proteomes" id="UP001595851"/>
    </source>
</evidence>
<dbReference type="InterPro" id="IPR039430">
    <property type="entry name" value="Thymidylate_kin-like_dom"/>
</dbReference>
<keyword evidence="6" id="KW-0808">Transferase</keyword>
<feature type="domain" description="Thymidylate kinase-like" evidence="5">
    <location>
        <begin position="5"/>
        <end position="201"/>
    </location>
</feature>
<keyword evidence="3" id="KW-0547">Nucleotide-binding</keyword>
<evidence type="ECO:0000256" key="2">
    <source>
        <dbReference type="ARBA" id="ARBA00017144"/>
    </source>
</evidence>
<dbReference type="InterPro" id="IPR027417">
    <property type="entry name" value="P-loop_NTPase"/>
</dbReference>
<dbReference type="GO" id="GO:0016301">
    <property type="term" value="F:kinase activity"/>
    <property type="evidence" value="ECO:0007669"/>
    <property type="project" value="UniProtKB-KW"/>
</dbReference>
<keyword evidence="6" id="KW-0418">Kinase</keyword>
<reference evidence="7" key="1">
    <citation type="journal article" date="2019" name="Int. J. Syst. Evol. Microbiol.">
        <title>The Global Catalogue of Microorganisms (GCM) 10K type strain sequencing project: providing services to taxonomists for standard genome sequencing and annotation.</title>
        <authorList>
            <consortium name="The Broad Institute Genomics Platform"/>
            <consortium name="The Broad Institute Genome Sequencing Center for Infectious Disease"/>
            <person name="Wu L."/>
            <person name="Ma J."/>
        </authorList>
    </citation>
    <scope>NUCLEOTIDE SEQUENCE [LARGE SCALE GENOMIC DNA]</scope>
    <source>
        <strain evidence="7">TBRC 1276</strain>
    </source>
</reference>
<keyword evidence="7" id="KW-1185">Reference proteome</keyword>
<evidence type="ECO:0000256" key="1">
    <source>
        <dbReference type="ARBA" id="ARBA00009776"/>
    </source>
</evidence>
<comment type="similarity">
    <text evidence="1">Belongs to the thymidylate kinase family.</text>
</comment>
<dbReference type="EMBL" id="JBHSBI010000047">
    <property type="protein sequence ID" value="MFC4015591.1"/>
    <property type="molecule type" value="Genomic_DNA"/>
</dbReference>
<dbReference type="PANTHER" id="PTHR10344:SF4">
    <property type="entry name" value="UMP-CMP KINASE 2, MITOCHONDRIAL"/>
    <property type="match status" value="1"/>
</dbReference>
<dbReference type="PANTHER" id="PTHR10344">
    <property type="entry name" value="THYMIDYLATE KINASE"/>
    <property type="match status" value="1"/>
</dbReference>
<evidence type="ECO:0000256" key="3">
    <source>
        <dbReference type="ARBA" id="ARBA00022741"/>
    </source>
</evidence>
<evidence type="ECO:0000259" key="5">
    <source>
        <dbReference type="Pfam" id="PF02223"/>
    </source>
</evidence>
<dbReference type="Pfam" id="PF02223">
    <property type="entry name" value="Thymidylate_kin"/>
    <property type="match status" value="1"/>
</dbReference>
<organism evidence="6 7">
    <name type="scientific">Nonomuraea purpurea</name>
    <dbReference type="NCBI Taxonomy" id="1849276"/>
    <lineage>
        <taxon>Bacteria</taxon>
        <taxon>Bacillati</taxon>
        <taxon>Actinomycetota</taxon>
        <taxon>Actinomycetes</taxon>
        <taxon>Streptosporangiales</taxon>
        <taxon>Streptosporangiaceae</taxon>
        <taxon>Nonomuraea</taxon>
    </lineage>
</organism>
<protein>
    <recommendedName>
        <fullName evidence="2">Thymidylate kinase</fullName>
    </recommendedName>
</protein>